<dbReference type="NCBIfam" id="TIGR01313">
    <property type="entry name" value="therm_gnt_kin"/>
    <property type="match status" value="1"/>
</dbReference>
<dbReference type="OrthoDB" id="9795716at2"/>
<evidence type="ECO:0000256" key="10">
    <source>
        <dbReference type="RuleBase" id="RU363066"/>
    </source>
</evidence>
<dbReference type="CDD" id="cd02021">
    <property type="entry name" value="GntK"/>
    <property type="match status" value="1"/>
</dbReference>
<protein>
    <recommendedName>
        <fullName evidence="3 10">Gluconokinase</fullName>
        <ecNumber evidence="3 10">2.7.1.12</ecNumber>
    </recommendedName>
</protein>
<evidence type="ECO:0000256" key="5">
    <source>
        <dbReference type="ARBA" id="ARBA00022741"/>
    </source>
</evidence>
<evidence type="ECO:0000256" key="9">
    <source>
        <dbReference type="ARBA" id="ARBA00048090"/>
    </source>
</evidence>
<keyword evidence="8" id="KW-0311">Gluconate utilization</keyword>
<comment type="similarity">
    <text evidence="2 10">Belongs to the gluconokinase GntK/GntV family.</text>
</comment>
<evidence type="ECO:0000256" key="3">
    <source>
        <dbReference type="ARBA" id="ARBA00012054"/>
    </source>
</evidence>
<proteinExistence type="inferred from homology"/>
<keyword evidence="4 10" id="KW-0808">Transferase</keyword>
<dbReference type="AlphaFoldDB" id="A0A2P7U1J2"/>
<dbReference type="GO" id="GO:0005737">
    <property type="term" value="C:cytoplasm"/>
    <property type="evidence" value="ECO:0007669"/>
    <property type="project" value="TreeGrafter"/>
</dbReference>
<keyword evidence="7 10" id="KW-0067">ATP-binding</keyword>
<dbReference type="Proteomes" id="UP000241868">
    <property type="component" value="Unassembled WGS sequence"/>
</dbReference>
<dbReference type="EMBL" id="PXYY01000015">
    <property type="protein sequence ID" value="PSJ80801.1"/>
    <property type="molecule type" value="Genomic_DNA"/>
</dbReference>
<evidence type="ECO:0000313" key="12">
    <source>
        <dbReference type="Proteomes" id="UP000241868"/>
    </source>
</evidence>
<comment type="catalytic activity">
    <reaction evidence="9 10">
        <text>D-gluconate + ATP = 6-phospho-D-gluconate + ADP + H(+)</text>
        <dbReference type="Rhea" id="RHEA:19433"/>
        <dbReference type="ChEBI" id="CHEBI:15378"/>
        <dbReference type="ChEBI" id="CHEBI:18391"/>
        <dbReference type="ChEBI" id="CHEBI:30616"/>
        <dbReference type="ChEBI" id="CHEBI:58759"/>
        <dbReference type="ChEBI" id="CHEBI:456216"/>
        <dbReference type="EC" id="2.7.1.12"/>
    </reaction>
</comment>
<evidence type="ECO:0000256" key="7">
    <source>
        <dbReference type="ARBA" id="ARBA00022840"/>
    </source>
</evidence>
<keyword evidence="12" id="KW-1185">Reference proteome</keyword>
<evidence type="ECO:0000313" key="11">
    <source>
        <dbReference type="EMBL" id="PSJ80801.1"/>
    </source>
</evidence>
<dbReference type="RefSeq" id="WP_106740824.1">
    <property type="nucleotide sequence ID" value="NZ_PXYY01000015.1"/>
</dbReference>
<dbReference type="EC" id="2.7.1.12" evidence="3 10"/>
<dbReference type="GO" id="GO:0019521">
    <property type="term" value="P:D-gluconate metabolic process"/>
    <property type="evidence" value="ECO:0007669"/>
    <property type="project" value="UniProtKB-KW"/>
</dbReference>
<dbReference type="InterPro" id="IPR027417">
    <property type="entry name" value="P-loop_NTPase"/>
</dbReference>
<evidence type="ECO:0000256" key="2">
    <source>
        <dbReference type="ARBA" id="ARBA00008420"/>
    </source>
</evidence>
<reference evidence="11 12" key="1">
    <citation type="submission" date="2018-03" db="EMBL/GenBank/DDBJ databases">
        <title>Neisseria weixii sp. nov., isolated from the intestinal contents of Tibetan Plateau pika (Ochotona curzoniae) in Yushu, Qinghai Province, China.</title>
        <authorList>
            <person name="Gui Z."/>
        </authorList>
    </citation>
    <scope>NUCLEOTIDE SEQUENCE [LARGE SCALE GENOMIC DNA]</scope>
    <source>
        <strain evidence="11 12">ATCC 51483</strain>
    </source>
</reference>
<evidence type="ECO:0000256" key="8">
    <source>
        <dbReference type="ARBA" id="ARBA00023064"/>
    </source>
</evidence>
<dbReference type="PANTHER" id="PTHR43442">
    <property type="entry name" value="GLUCONOKINASE-RELATED"/>
    <property type="match status" value="1"/>
</dbReference>
<comment type="pathway">
    <text evidence="1">Carbohydrate acid metabolism.</text>
</comment>
<dbReference type="SUPFAM" id="SSF52540">
    <property type="entry name" value="P-loop containing nucleoside triphosphate hydrolases"/>
    <property type="match status" value="1"/>
</dbReference>
<organism evidence="11 12">
    <name type="scientific">Neisseria iguanae</name>
    <dbReference type="NCBI Taxonomy" id="90242"/>
    <lineage>
        <taxon>Bacteria</taxon>
        <taxon>Pseudomonadati</taxon>
        <taxon>Pseudomonadota</taxon>
        <taxon>Betaproteobacteria</taxon>
        <taxon>Neisseriales</taxon>
        <taxon>Neisseriaceae</taxon>
        <taxon>Neisseria</taxon>
    </lineage>
</organism>
<dbReference type="InterPro" id="IPR006001">
    <property type="entry name" value="Therm_gnt_kin"/>
</dbReference>
<evidence type="ECO:0000256" key="4">
    <source>
        <dbReference type="ARBA" id="ARBA00022679"/>
    </source>
</evidence>
<evidence type="ECO:0000256" key="6">
    <source>
        <dbReference type="ARBA" id="ARBA00022777"/>
    </source>
</evidence>
<sequence>MTVHFVMMGVCGCGKTTAALSLQKHLGECAYAEGDEFHTQANRDKMGAGIPLTDKDRYPWLGNLRDWMTEQAQAGEAYSIVTCSALKKQYRDILRGAEGKVAFIHLTPPQEVNLERIMSRKGHYMKADMLDSQLEILEELEADEYGVKIDNPGSPDAVEADIIAWVRAEGLLPND</sequence>
<name>A0A2P7U1J2_9NEIS</name>
<keyword evidence="5 10" id="KW-0547">Nucleotide-binding</keyword>
<dbReference type="GO" id="GO:0046316">
    <property type="term" value="F:gluconokinase activity"/>
    <property type="evidence" value="ECO:0007669"/>
    <property type="project" value="UniProtKB-EC"/>
</dbReference>
<keyword evidence="6 10" id="KW-0418">Kinase</keyword>
<gene>
    <name evidence="11" type="ORF">C7N83_04050</name>
</gene>
<comment type="caution">
    <text evidence="11">The sequence shown here is derived from an EMBL/GenBank/DDBJ whole genome shotgun (WGS) entry which is preliminary data.</text>
</comment>
<accession>A0A2P7U1J2</accession>
<dbReference type="PANTHER" id="PTHR43442:SF3">
    <property type="entry name" value="GLUCONOKINASE-RELATED"/>
    <property type="match status" value="1"/>
</dbReference>
<dbReference type="GO" id="GO:0005524">
    <property type="term" value="F:ATP binding"/>
    <property type="evidence" value="ECO:0007669"/>
    <property type="project" value="UniProtKB-KW"/>
</dbReference>
<dbReference type="FunFam" id="3.40.50.300:FF:000522">
    <property type="entry name" value="Gluconokinase"/>
    <property type="match status" value="1"/>
</dbReference>
<evidence type="ECO:0000256" key="1">
    <source>
        <dbReference type="ARBA" id="ARBA00004761"/>
    </source>
</evidence>
<dbReference type="Gene3D" id="3.40.50.300">
    <property type="entry name" value="P-loop containing nucleotide triphosphate hydrolases"/>
    <property type="match status" value="1"/>
</dbReference>